<protein>
    <submittedName>
        <fullName evidence="2">Cell filamentation protein</fullName>
    </submittedName>
</protein>
<dbReference type="PROSITE" id="PS51459">
    <property type="entry name" value="FIDO"/>
    <property type="match status" value="1"/>
</dbReference>
<dbReference type="InterPro" id="IPR036597">
    <property type="entry name" value="Fido-like_dom_sf"/>
</dbReference>
<keyword evidence="3" id="KW-1185">Reference proteome</keyword>
<comment type="caution">
    <text evidence="2">The sequence shown here is derived from an EMBL/GenBank/DDBJ whole genome shotgun (WGS) entry which is preliminary data.</text>
</comment>
<evidence type="ECO:0000313" key="3">
    <source>
        <dbReference type="Proteomes" id="UP001156670"/>
    </source>
</evidence>
<organism evidence="2 3">
    <name type="scientific">Dyella acidisoli</name>
    <dbReference type="NCBI Taxonomy" id="1867834"/>
    <lineage>
        <taxon>Bacteria</taxon>
        <taxon>Pseudomonadati</taxon>
        <taxon>Pseudomonadota</taxon>
        <taxon>Gammaproteobacteria</taxon>
        <taxon>Lysobacterales</taxon>
        <taxon>Rhodanobacteraceae</taxon>
        <taxon>Dyella</taxon>
    </lineage>
</organism>
<name>A0ABQ5XTV3_9GAMM</name>
<dbReference type="SUPFAM" id="SSF140931">
    <property type="entry name" value="Fic-like"/>
    <property type="match status" value="1"/>
</dbReference>
<accession>A0ABQ5XTV3</accession>
<dbReference type="PANTHER" id="PTHR13504">
    <property type="entry name" value="FIDO DOMAIN-CONTAINING PROTEIN DDB_G0283145"/>
    <property type="match status" value="1"/>
</dbReference>
<dbReference type="PANTHER" id="PTHR13504:SF39">
    <property type="entry name" value="CELL FILAMENTATION PROTEIN"/>
    <property type="match status" value="1"/>
</dbReference>
<dbReference type="Gene3D" id="1.10.3290.10">
    <property type="entry name" value="Fido-like domain"/>
    <property type="match status" value="1"/>
</dbReference>
<dbReference type="Pfam" id="PF02661">
    <property type="entry name" value="Fic"/>
    <property type="match status" value="1"/>
</dbReference>
<dbReference type="InterPro" id="IPR003812">
    <property type="entry name" value="Fido"/>
</dbReference>
<evidence type="ECO:0000259" key="1">
    <source>
        <dbReference type="PROSITE" id="PS51459"/>
    </source>
</evidence>
<dbReference type="NCBIfam" id="TIGR02613">
    <property type="entry name" value="mob_myst_B"/>
    <property type="match status" value="1"/>
</dbReference>
<dbReference type="Proteomes" id="UP001156670">
    <property type="component" value="Unassembled WGS sequence"/>
</dbReference>
<dbReference type="InterPro" id="IPR013436">
    <property type="entry name" value="Mobile_mystery_prot_B"/>
</dbReference>
<dbReference type="InterPro" id="IPR040198">
    <property type="entry name" value="Fido_containing"/>
</dbReference>
<dbReference type="RefSeq" id="WP_284321472.1">
    <property type="nucleotide sequence ID" value="NZ_BSOB01000025.1"/>
</dbReference>
<dbReference type="EMBL" id="BSOB01000025">
    <property type="protein sequence ID" value="GLQ93769.1"/>
    <property type="molecule type" value="Genomic_DNA"/>
</dbReference>
<evidence type="ECO:0000313" key="2">
    <source>
        <dbReference type="EMBL" id="GLQ93769.1"/>
    </source>
</evidence>
<sequence>MADLFDADDGQTELSLEERKGLKPAYITYRSELNREEQENILKAEKWLFARRLATPDLVDQGFICQVHKRMYGDVWDWAGKYRQSDRNIGVDYYRIHQEMRVFVDDVRYWIEHAIYPADELAVRFHHRLVWIHPFPNGNGRLSRLLADRLVVNLGEPRFTWGRAHLVSAGDVRARYVDALRKADAHDLAALLAFARS</sequence>
<gene>
    <name evidence="2" type="primary">fic</name>
    <name evidence="2" type="ORF">GCM10007901_27200</name>
</gene>
<reference evidence="3" key="1">
    <citation type="journal article" date="2019" name="Int. J. Syst. Evol. Microbiol.">
        <title>The Global Catalogue of Microorganisms (GCM) 10K type strain sequencing project: providing services to taxonomists for standard genome sequencing and annotation.</title>
        <authorList>
            <consortium name="The Broad Institute Genomics Platform"/>
            <consortium name="The Broad Institute Genome Sequencing Center for Infectious Disease"/>
            <person name="Wu L."/>
            <person name="Ma J."/>
        </authorList>
    </citation>
    <scope>NUCLEOTIDE SEQUENCE [LARGE SCALE GENOMIC DNA]</scope>
    <source>
        <strain evidence="3">NBRC 111980</strain>
    </source>
</reference>
<proteinExistence type="predicted"/>
<feature type="domain" description="Fido" evidence="1">
    <location>
        <begin position="59"/>
        <end position="197"/>
    </location>
</feature>